<dbReference type="InterPro" id="IPR016123">
    <property type="entry name" value="Mog1/PsbP_a/b/a-sand"/>
</dbReference>
<dbReference type="AlphaFoldDB" id="A0A1C6V9U8"/>
<dbReference type="RefSeq" id="WP_091123105.1">
    <property type="nucleotide sequence ID" value="NZ_FMHY01000002.1"/>
</dbReference>
<dbReference type="OrthoDB" id="9840302at2"/>
<dbReference type="SUPFAM" id="SSF55724">
    <property type="entry name" value="Mog1p/PsbP-like"/>
    <property type="match status" value="1"/>
</dbReference>
<reference evidence="2" key="1">
    <citation type="submission" date="2016-06" db="EMBL/GenBank/DDBJ databases">
        <authorList>
            <person name="Varghese N."/>
            <person name="Submissions Spin"/>
        </authorList>
    </citation>
    <scope>NUCLEOTIDE SEQUENCE [LARGE SCALE GENOMIC DNA]</scope>
    <source>
        <strain evidence="2">DSM 44814</strain>
    </source>
</reference>
<name>A0A1C6V9U8_9ACTN</name>
<keyword evidence="2" id="KW-1185">Reference proteome</keyword>
<evidence type="ECO:0000313" key="2">
    <source>
        <dbReference type="Proteomes" id="UP000199696"/>
    </source>
</evidence>
<accession>A0A1C6V9U8</accession>
<protein>
    <recommendedName>
        <fullName evidence="3">DUF1795 domain-containing protein</fullName>
    </recommendedName>
</protein>
<dbReference type="STRING" id="227316.GA0070604_4893"/>
<evidence type="ECO:0008006" key="3">
    <source>
        <dbReference type="Google" id="ProtNLM"/>
    </source>
</evidence>
<proteinExistence type="predicted"/>
<dbReference type="Gene3D" id="3.40.1000.10">
    <property type="entry name" value="Mog1/PsbP, alpha/beta/alpha sandwich"/>
    <property type="match status" value="1"/>
</dbReference>
<organism evidence="1 2">
    <name type="scientific">Micromonospora eburnea</name>
    <dbReference type="NCBI Taxonomy" id="227316"/>
    <lineage>
        <taxon>Bacteria</taxon>
        <taxon>Bacillati</taxon>
        <taxon>Actinomycetota</taxon>
        <taxon>Actinomycetes</taxon>
        <taxon>Micromonosporales</taxon>
        <taxon>Micromonosporaceae</taxon>
        <taxon>Micromonospora</taxon>
    </lineage>
</organism>
<evidence type="ECO:0000313" key="1">
    <source>
        <dbReference type="EMBL" id="SCL63088.1"/>
    </source>
</evidence>
<gene>
    <name evidence="1" type="ORF">GA0070604_4893</name>
</gene>
<dbReference type="Proteomes" id="UP000199696">
    <property type="component" value="Unassembled WGS sequence"/>
</dbReference>
<dbReference type="EMBL" id="FMHY01000002">
    <property type="protein sequence ID" value="SCL63088.1"/>
    <property type="molecule type" value="Genomic_DNA"/>
</dbReference>
<sequence>MELTYPSALSPAPPAFRLTLPDSWAERPHATASAFAVDTRSPADFTVNLVVLSTRVLVDATLDELVETAAAAHGTRMLDPQVHGRRHETIDGHDALLSAVTFRSDRLAFPLFQTQAALLVGQGTRHLVHAYATCPAAFADDYATTFRAIFASFRTS</sequence>